<dbReference type="Gene3D" id="3.40.50.10490">
    <property type="entry name" value="Glucose-6-phosphate isomerase like protein, domain 1"/>
    <property type="match status" value="1"/>
</dbReference>
<dbReference type="InterPro" id="IPR000281">
    <property type="entry name" value="HTH_RpiR"/>
</dbReference>
<dbReference type="GO" id="GO:0003700">
    <property type="term" value="F:DNA-binding transcription factor activity"/>
    <property type="evidence" value="ECO:0007669"/>
    <property type="project" value="InterPro"/>
</dbReference>
<dbReference type="AlphaFoldDB" id="A0A7V7UTA3"/>
<dbReference type="GO" id="GO:0097367">
    <property type="term" value="F:carbohydrate derivative binding"/>
    <property type="evidence" value="ECO:0007669"/>
    <property type="project" value="InterPro"/>
</dbReference>
<dbReference type="Proteomes" id="UP000441354">
    <property type="component" value="Unassembled WGS sequence"/>
</dbReference>
<evidence type="ECO:0000313" key="7">
    <source>
        <dbReference type="Proteomes" id="UP000441354"/>
    </source>
</evidence>
<gene>
    <name evidence="6" type="ORF">F7732_19855</name>
</gene>
<comment type="caution">
    <text evidence="6">The sequence shown here is derived from an EMBL/GenBank/DDBJ whole genome shotgun (WGS) entry which is preliminary data.</text>
</comment>
<dbReference type="OrthoDB" id="3684496at2"/>
<proteinExistence type="predicted"/>
<feature type="domain" description="SIS" evidence="5">
    <location>
        <begin position="124"/>
        <end position="264"/>
    </location>
</feature>
<dbReference type="Gene3D" id="1.10.10.10">
    <property type="entry name" value="Winged helix-like DNA-binding domain superfamily/Winged helix DNA-binding domain"/>
    <property type="match status" value="1"/>
</dbReference>
<dbReference type="PROSITE" id="PS51071">
    <property type="entry name" value="HTH_RPIR"/>
    <property type="match status" value="1"/>
</dbReference>
<dbReference type="GO" id="GO:0003677">
    <property type="term" value="F:DNA binding"/>
    <property type="evidence" value="ECO:0007669"/>
    <property type="project" value="UniProtKB-KW"/>
</dbReference>
<keyword evidence="3" id="KW-0804">Transcription</keyword>
<dbReference type="InterPro" id="IPR035472">
    <property type="entry name" value="RpiR-like_SIS"/>
</dbReference>
<dbReference type="CDD" id="cd05013">
    <property type="entry name" value="SIS_RpiR"/>
    <property type="match status" value="1"/>
</dbReference>
<dbReference type="Pfam" id="PF01418">
    <property type="entry name" value="HTH_6"/>
    <property type="match status" value="1"/>
</dbReference>
<evidence type="ECO:0000256" key="3">
    <source>
        <dbReference type="ARBA" id="ARBA00023163"/>
    </source>
</evidence>
<reference evidence="6 7" key="1">
    <citation type="journal article" date="2014" name="Arch. Microbiol.">
        <title>Bacillus mesophilum sp. nov., strain IITR-54T, a novel 4-chlorobiphenyl dechlorinating bacterium.</title>
        <authorList>
            <person name="Manickam N."/>
            <person name="Singh N.K."/>
            <person name="Bajaj A."/>
            <person name="Kumar R.M."/>
            <person name="Kaur G."/>
            <person name="Kaur N."/>
            <person name="Bala M."/>
            <person name="Kumar A."/>
            <person name="Mayilraj S."/>
        </authorList>
    </citation>
    <scope>NUCLEOTIDE SEQUENCE [LARGE SCALE GENOMIC DNA]</scope>
    <source>
        <strain evidence="6 7">IITR-54</strain>
    </source>
</reference>
<dbReference type="InterPro" id="IPR047640">
    <property type="entry name" value="RpiR-like"/>
</dbReference>
<dbReference type="InterPro" id="IPR009057">
    <property type="entry name" value="Homeodomain-like_sf"/>
</dbReference>
<dbReference type="GO" id="GO:1901135">
    <property type="term" value="P:carbohydrate derivative metabolic process"/>
    <property type="evidence" value="ECO:0007669"/>
    <property type="project" value="InterPro"/>
</dbReference>
<dbReference type="EMBL" id="WBOT01000009">
    <property type="protein sequence ID" value="KAB2330040.1"/>
    <property type="molecule type" value="Genomic_DNA"/>
</dbReference>
<dbReference type="InterPro" id="IPR046348">
    <property type="entry name" value="SIS_dom_sf"/>
</dbReference>
<protein>
    <submittedName>
        <fullName evidence="6">MurR/RpiR family transcriptional regulator</fullName>
    </submittedName>
</protein>
<dbReference type="InterPro" id="IPR001347">
    <property type="entry name" value="SIS_dom"/>
</dbReference>
<dbReference type="Pfam" id="PF01380">
    <property type="entry name" value="SIS"/>
    <property type="match status" value="1"/>
</dbReference>
<dbReference type="PANTHER" id="PTHR30514">
    <property type="entry name" value="GLUCOKINASE"/>
    <property type="match status" value="1"/>
</dbReference>
<evidence type="ECO:0000259" key="4">
    <source>
        <dbReference type="PROSITE" id="PS51071"/>
    </source>
</evidence>
<dbReference type="RefSeq" id="WP_151575799.1">
    <property type="nucleotide sequence ID" value="NZ_WBOT01000009.1"/>
</dbReference>
<evidence type="ECO:0000259" key="5">
    <source>
        <dbReference type="PROSITE" id="PS51464"/>
    </source>
</evidence>
<keyword evidence="1" id="KW-0805">Transcription regulation</keyword>
<dbReference type="InterPro" id="IPR036388">
    <property type="entry name" value="WH-like_DNA-bd_sf"/>
</dbReference>
<accession>A0A7V7UTA3</accession>
<dbReference type="PROSITE" id="PS51464">
    <property type="entry name" value="SIS"/>
    <property type="match status" value="1"/>
</dbReference>
<feature type="domain" description="HTH rpiR-type" evidence="4">
    <location>
        <begin position="2"/>
        <end position="77"/>
    </location>
</feature>
<keyword evidence="7" id="KW-1185">Reference proteome</keyword>
<keyword evidence="2" id="KW-0238">DNA-binding</keyword>
<organism evidence="6 7">
    <name type="scientific">Bacillus mesophilum</name>
    <dbReference type="NCBI Taxonomy" id="1071718"/>
    <lineage>
        <taxon>Bacteria</taxon>
        <taxon>Bacillati</taxon>
        <taxon>Bacillota</taxon>
        <taxon>Bacilli</taxon>
        <taxon>Bacillales</taxon>
        <taxon>Bacillaceae</taxon>
        <taxon>Bacillus</taxon>
    </lineage>
</organism>
<dbReference type="SUPFAM" id="SSF46689">
    <property type="entry name" value="Homeodomain-like"/>
    <property type="match status" value="1"/>
</dbReference>
<dbReference type="SUPFAM" id="SSF53697">
    <property type="entry name" value="SIS domain"/>
    <property type="match status" value="1"/>
</dbReference>
<dbReference type="PANTHER" id="PTHR30514:SF1">
    <property type="entry name" value="HTH-TYPE TRANSCRIPTIONAL REGULATOR HEXR-RELATED"/>
    <property type="match status" value="1"/>
</dbReference>
<sequence>MLSFQERILQKEDSLTASELKIIDQLKKHDKPFLLSMNELSLLSNVSEPSIIRLYRKLGYTSYQELKVTLAQELANQHSNLAANETAILEDDLADTVFTKIGDQFSAAMLMTKEKIKVEEMEKAVKLIAEAGRIFFFGQGLSGTIAEDGAHKFMRIGGTVLAEKDPHYQAIYASQMTENDVVIAISHSGETVNIIEVVHMAKSSGATVIMITSNENTTLAKMADILLLTQAQETATRSDAMTSRLVQLAFLDTLYTRVVAVGGETIKKAVNKSRLAVTKMKK</sequence>
<evidence type="ECO:0000256" key="2">
    <source>
        <dbReference type="ARBA" id="ARBA00023125"/>
    </source>
</evidence>
<evidence type="ECO:0000313" key="6">
    <source>
        <dbReference type="EMBL" id="KAB2330040.1"/>
    </source>
</evidence>
<name>A0A7V7UTA3_9BACI</name>
<evidence type="ECO:0000256" key="1">
    <source>
        <dbReference type="ARBA" id="ARBA00023015"/>
    </source>
</evidence>